<proteinExistence type="predicted"/>
<accession>A0AB38R2M9</accession>
<gene>
    <name evidence="1" type="ORF">IMI45_06955</name>
</gene>
<name>A0AB38R2M9_PARTM</name>
<dbReference type="RefSeq" id="WP_256834746.1">
    <property type="nucleotide sequence ID" value="NZ_CP063414.1"/>
</dbReference>
<evidence type="ECO:0000313" key="1">
    <source>
        <dbReference type="EMBL" id="UOE77551.1"/>
    </source>
</evidence>
<dbReference type="EMBL" id="CP063414">
    <property type="protein sequence ID" value="UOE77551.1"/>
    <property type="molecule type" value="Genomic_DNA"/>
</dbReference>
<reference evidence="1" key="1">
    <citation type="submission" date="2020-10" db="EMBL/GenBank/DDBJ databases">
        <authorList>
            <person name="Delgado J.A."/>
            <person name="Gonzalez J.M."/>
        </authorList>
    </citation>
    <scope>NUCLEOTIDE SEQUENCE</scope>
    <source>
        <strain evidence="1">23.6</strain>
    </source>
</reference>
<evidence type="ECO:0000313" key="2">
    <source>
        <dbReference type="Proteomes" id="UP001058458"/>
    </source>
</evidence>
<protein>
    <submittedName>
        <fullName evidence="1">Uncharacterized protein</fullName>
    </submittedName>
</protein>
<organism evidence="1 2">
    <name type="scientific">Parageobacillus thermoglucosidasius</name>
    <name type="common">Geobacillus thermoglucosidasius</name>
    <dbReference type="NCBI Taxonomy" id="1426"/>
    <lineage>
        <taxon>Bacteria</taxon>
        <taxon>Bacillati</taxon>
        <taxon>Bacillota</taxon>
        <taxon>Bacilli</taxon>
        <taxon>Bacillales</taxon>
        <taxon>Anoxybacillaceae</taxon>
        <taxon>Parageobacillus</taxon>
    </lineage>
</organism>
<dbReference type="AlphaFoldDB" id="A0AB38R2M9"/>
<sequence length="274" mass="31784">MNFKIYVQYIYSHVFKERNNCPVDKGIFQFYDDLFRIYGTEIDFTPLLKGNNNSFINMSDLLISKLIKSKGTTYLNPDLLIIAYSTPDINPANSTTSYLNYRYKWTAQAFGVTNQGAFSPFTSFEIIANYFSCSNFKQALLILLEQNTFPRMKLEEEIINQDFGCILLLTKDSSPIRLLHIQNESIKTIRNSVIDIEFLLDKYSISNETINVVTNNNELFKRLGIQNVILHNNFTCLTPFFEFCKYSNSNSSIKHFLIHFQDESQSSVLLFEKS</sequence>
<dbReference type="Proteomes" id="UP001058458">
    <property type="component" value="Chromosome"/>
</dbReference>